<dbReference type="InParanoid" id="A0A2P6NSR0"/>
<protein>
    <recommendedName>
        <fullName evidence="2">Clu domain-containing protein</fullName>
    </recommendedName>
</protein>
<accession>A0A2P6NSR0</accession>
<dbReference type="InterPro" id="IPR027523">
    <property type="entry name" value="CLU_prot"/>
</dbReference>
<comment type="caution">
    <text evidence="3">The sequence shown here is derived from an EMBL/GenBank/DDBJ whole genome shotgun (WGS) entry which is preliminary data.</text>
</comment>
<dbReference type="STRING" id="1890364.A0A2P6NSR0"/>
<feature type="domain" description="Clu" evidence="2">
    <location>
        <begin position="93"/>
        <end position="400"/>
    </location>
</feature>
<dbReference type="Pfam" id="PF12807">
    <property type="entry name" value="eIF3_p135"/>
    <property type="match status" value="1"/>
</dbReference>
<dbReference type="GO" id="GO:0003729">
    <property type="term" value="F:mRNA binding"/>
    <property type="evidence" value="ECO:0007669"/>
    <property type="project" value="TreeGrafter"/>
</dbReference>
<dbReference type="PANTHER" id="PTHR12601">
    <property type="entry name" value="EUKARYOTIC TRANSLATION INITIATION FACTOR 3 SUBUNIT EIF-3"/>
    <property type="match status" value="1"/>
</dbReference>
<evidence type="ECO:0000259" key="2">
    <source>
        <dbReference type="PROSITE" id="PS51823"/>
    </source>
</evidence>
<dbReference type="InterPro" id="IPR006553">
    <property type="entry name" value="Leu-rich_rpt_Cys-con_subtyp"/>
</dbReference>
<keyword evidence="4" id="KW-1185">Reference proteome</keyword>
<dbReference type="EMBL" id="MDYQ01000024">
    <property type="protein sequence ID" value="PRP86994.1"/>
    <property type="molecule type" value="Genomic_DNA"/>
</dbReference>
<feature type="compositionally biased region" description="Polar residues" evidence="1">
    <location>
        <begin position="952"/>
        <end position="964"/>
    </location>
</feature>
<gene>
    <name evidence="3" type="ORF">PROFUN_04976</name>
</gene>
<dbReference type="InterPro" id="IPR025697">
    <property type="entry name" value="CLU_dom"/>
</dbReference>
<dbReference type="GO" id="GO:0048312">
    <property type="term" value="P:intracellular distribution of mitochondria"/>
    <property type="evidence" value="ECO:0007669"/>
    <property type="project" value="TreeGrafter"/>
</dbReference>
<dbReference type="GO" id="GO:0005737">
    <property type="term" value="C:cytoplasm"/>
    <property type="evidence" value="ECO:0007669"/>
    <property type="project" value="TreeGrafter"/>
</dbReference>
<dbReference type="PANTHER" id="PTHR12601:SF6">
    <property type="entry name" value="CLUSTERED MITOCHONDRIA PROTEIN HOMOLOG"/>
    <property type="match status" value="1"/>
</dbReference>
<reference evidence="3 4" key="1">
    <citation type="journal article" date="2018" name="Genome Biol. Evol.">
        <title>Multiple Roots of Fruiting Body Formation in Amoebozoa.</title>
        <authorList>
            <person name="Hillmann F."/>
            <person name="Forbes G."/>
            <person name="Novohradska S."/>
            <person name="Ferling I."/>
            <person name="Riege K."/>
            <person name="Groth M."/>
            <person name="Westermann M."/>
            <person name="Marz M."/>
            <person name="Spaller T."/>
            <person name="Winckler T."/>
            <person name="Schaap P."/>
            <person name="Glockner G."/>
        </authorList>
    </citation>
    <scope>NUCLEOTIDE SEQUENCE [LARGE SCALE GENOMIC DNA]</scope>
    <source>
        <strain evidence="3 4">Jena</strain>
    </source>
</reference>
<organism evidence="3 4">
    <name type="scientific">Planoprotostelium fungivorum</name>
    <dbReference type="NCBI Taxonomy" id="1890364"/>
    <lineage>
        <taxon>Eukaryota</taxon>
        <taxon>Amoebozoa</taxon>
        <taxon>Evosea</taxon>
        <taxon>Variosea</taxon>
        <taxon>Cavosteliida</taxon>
        <taxon>Cavosteliaceae</taxon>
        <taxon>Planoprotostelium</taxon>
    </lineage>
</organism>
<feature type="region of interest" description="Disordered" evidence="1">
    <location>
        <begin position="914"/>
        <end position="965"/>
    </location>
</feature>
<dbReference type="InterPro" id="IPR033646">
    <property type="entry name" value="CLU-central"/>
</dbReference>
<dbReference type="InterPro" id="IPR032675">
    <property type="entry name" value="LRR_dom_sf"/>
</dbReference>
<sequence>MRQTYIKRGLSLLNVEEKSFKWRLLNSTWFTEFRLYNPTVTQERKLMPIPRKSTGRRILEEWRMSGNNEQLVAFEEPTQDEDELEPYKEAMNQYYYSGSSAGAPAPTQKVLNDVLDQDWNLEFQLLNEEGGVDKFRRMSRLALDFVYAAKLYGKIICSEVCMPPAKKTIPPVSIGGVAGGDNYGKIICSEVCMPPAKKTIPPVSIGGVAGGDKYIVGNILFKFAVDSYGLYSGDENAAKAAGHELKGLMSFYDCRLQGISLPLMDFDWWLCLCCPSLPIRFAMVVQVKSSGRRLNLRPHLVGKKNPKILYTAGDIEGHIGSTDKRMYLVDFARTFPPEYTDRTQQKDKASTTLHRMLRPEFVRSYPVPLSPDALSNWAVSPEGYEGLETTGDMLEQLSKKQHQVELREATQHLHVRIIPKFANFLDEWYEAQKIEMEYSEDPKVRSSPVSKVESLRRAFKDLQVAAPEHDWDEQQASEEIKSQMMDRRVSRKVFKRPRMIEELHRRGINVRHLGRVRQIALNKMVRDDLLLEMAARVVKCQFRTRMRAQMREFRTPSIETYRTLAVDYLNQLISSDEYWDQDMKRNLSEKFVSSLSDIELSNAFHLRGALFSSPERIRTFLDRVQVLTGIKIRSETLDEVDVSGDKTELIMYDIDKLSVKIKFMNIIDYASAMDFFQQANLKSGEAKEKLFTICSLKFESALAASPNSTHVLYQWGRMLYARSMCRYEKESHSDQTGVINLLNESEEKFVGATNINPDFIEGYAALSELLVEKLTIMNRFNVLEWEEEYNIARECDTLQRAICYSMKLHFGRNHLTDSDLEADSRYTPYPHMRSPDVAAGSGEWLIQRIEPLVKLIDVTCNGSSSVRYEVEHNIFGCVEECIREAAKYREHFSEKIVTRLLMCRLRTSCTRGARIPRGPMEKPRRMRHLSPPPHQYRSISHQIARSDHQKTSSRPASLEFSTNRVPEDRKPADISEDYKLGLSESLSQLFPWRSSDVRVMVQQLIYHPNHLLLFSTMMQSSPELERMMTPTLADITELILDYNTNWSEDELRAILPMCVRLEKLSMRHCFQVTLATLKSPSLKELDISYSHNVGKATVLMQNRYQLMALQTLRMNNCTSVTSNFVTTITRACPYLLNFEMDYVPVVDQLSLGHLPVLEQLSSRECKMLMSVALHTKTIRKLDLMNCSALSTVSLSRSLECPLDINLDGCIKMIESSIISLIKGCGNNLRSLDLSKIQIGPSVIRALGKHSSNINSLSLARTNLSHPFQILSKIQLPNLTSLDITCLKGANVVVDMFPKLKKLTLDEYSPRPAFNDGTTPHTYLDHVSLARSVTLDEMSLKYIASSSPSLRSINLSSCTLVSDNAVTHIARCCPYMREINLFGCYGLTDKGIKELANSCSQLEKVSLGGCRNISDASITLLSKNNPSLKSLDLALTKIRIPTFEALALNNPKLTELDISKVKLAEEAGEHLSKMKSLVSLNLFSTDISATSAAKVMAGLKQLQRLDLSECRTNDDTFEHIETSQLRYLNLMRNYTLTDKFMLQIARYCPMLEELTVRLCIEITASGVLSVAEKCVRCIYINIKGTNAIDTETSERVRSLRPHLMIEE</sequence>
<dbReference type="Gene3D" id="3.80.10.10">
    <property type="entry name" value="Ribonuclease Inhibitor"/>
    <property type="match status" value="3"/>
</dbReference>
<dbReference type="PROSITE" id="PS51823">
    <property type="entry name" value="CLU"/>
    <property type="match status" value="1"/>
</dbReference>
<name>A0A2P6NSR0_9EUKA</name>
<dbReference type="SUPFAM" id="SSF52047">
    <property type="entry name" value="RNI-like"/>
    <property type="match status" value="1"/>
</dbReference>
<dbReference type="SMART" id="SM00367">
    <property type="entry name" value="LRR_CC"/>
    <property type="match status" value="8"/>
</dbReference>
<evidence type="ECO:0000256" key="1">
    <source>
        <dbReference type="SAM" id="MobiDB-lite"/>
    </source>
</evidence>
<dbReference type="Proteomes" id="UP000241769">
    <property type="component" value="Unassembled WGS sequence"/>
</dbReference>
<proteinExistence type="predicted"/>
<dbReference type="OrthoDB" id="626167at2759"/>
<dbReference type="Pfam" id="PF13236">
    <property type="entry name" value="CLU"/>
    <property type="match status" value="2"/>
</dbReference>
<evidence type="ECO:0000313" key="4">
    <source>
        <dbReference type="Proteomes" id="UP000241769"/>
    </source>
</evidence>
<evidence type="ECO:0000313" key="3">
    <source>
        <dbReference type="EMBL" id="PRP86994.1"/>
    </source>
</evidence>